<evidence type="ECO:0000313" key="3">
    <source>
        <dbReference type="EMBL" id="CAI6365286.1"/>
    </source>
</evidence>
<comment type="caution">
    <text evidence="3">The sequence shown here is derived from an EMBL/GenBank/DDBJ whole genome shotgun (WGS) entry which is preliminary data.</text>
</comment>
<sequence>MKKALKILLVSFFILVIEEIQSSSNDIAPMNTEQSSSSQSDSDSDQSIIYDDTSCDEELISYSDEED</sequence>
<feature type="signal peptide" evidence="2">
    <location>
        <begin position="1"/>
        <end position="22"/>
    </location>
</feature>
<dbReference type="Proteomes" id="UP001160148">
    <property type="component" value="Unassembled WGS sequence"/>
</dbReference>
<keyword evidence="2" id="KW-0732">Signal</keyword>
<keyword evidence="4" id="KW-1185">Reference proteome</keyword>
<feature type="region of interest" description="Disordered" evidence="1">
    <location>
        <begin position="25"/>
        <end position="52"/>
    </location>
</feature>
<feature type="compositionally biased region" description="Low complexity" evidence="1">
    <location>
        <begin position="34"/>
        <end position="47"/>
    </location>
</feature>
<evidence type="ECO:0000313" key="4">
    <source>
        <dbReference type="Proteomes" id="UP001160148"/>
    </source>
</evidence>
<protein>
    <recommendedName>
        <fullName evidence="5">Secreted protein</fullName>
    </recommendedName>
</protein>
<name>A0AAV0XCM2_9HEMI</name>
<feature type="chain" id="PRO_5043505427" description="Secreted protein" evidence="2">
    <location>
        <begin position="23"/>
        <end position="67"/>
    </location>
</feature>
<evidence type="ECO:0008006" key="5">
    <source>
        <dbReference type="Google" id="ProtNLM"/>
    </source>
</evidence>
<dbReference type="EMBL" id="CARXXK010000004">
    <property type="protein sequence ID" value="CAI6365286.1"/>
    <property type="molecule type" value="Genomic_DNA"/>
</dbReference>
<gene>
    <name evidence="3" type="ORF">MEUPH1_LOCUS20021</name>
</gene>
<accession>A0AAV0XCM2</accession>
<evidence type="ECO:0000256" key="2">
    <source>
        <dbReference type="SAM" id="SignalP"/>
    </source>
</evidence>
<dbReference type="AlphaFoldDB" id="A0AAV0XCM2"/>
<proteinExistence type="predicted"/>
<evidence type="ECO:0000256" key="1">
    <source>
        <dbReference type="SAM" id="MobiDB-lite"/>
    </source>
</evidence>
<organism evidence="3 4">
    <name type="scientific">Macrosiphum euphorbiae</name>
    <name type="common">potato aphid</name>
    <dbReference type="NCBI Taxonomy" id="13131"/>
    <lineage>
        <taxon>Eukaryota</taxon>
        <taxon>Metazoa</taxon>
        <taxon>Ecdysozoa</taxon>
        <taxon>Arthropoda</taxon>
        <taxon>Hexapoda</taxon>
        <taxon>Insecta</taxon>
        <taxon>Pterygota</taxon>
        <taxon>Neoptera</taxon>
        <taxon>Paraneoptera</taxon>
        <taxon>Hemiptera</taxon>
        <taxon>Sternorrhyncha</taxon>
        <taxon>Aphidomorpha</taxon>
        <taxon>Aphidoidea</taxon>
        <taxon>Aphididae</taxon>
        <taxon>Macrosiphini</taxon>
        <taxon>Macrosiphum</taxon>
    </lineage>
</organism>
<reference evidence="3 4" key="1">
    <citation type="submission" date="2023-01" db="EMBL/GenBank/DDBJ databases">
        <authorList>
            <person name="Whitehead M."/>
        </authorList>
    </citation>
    <scope>NUCLEOTIDE SEQUENCE [LARGE SCALE GENOMIC DNA]</scope>
</reference>